<dbReference type="RefSeq" id="WP_155601209.1">
    <property type="nucleotide sequence ID" value="NZ_RCNR01000066.1"/>
</dbReference>
<gene>
    <name evidence="2" type="ORF">D9O36_19785</name>
</gene>
<sequence length="378" mass="43417">MGILTFILVKLVHNKRDTLTDTLLFALITLYACLVQSTRIWKPGQPSDWYNEAYWGLFEQAGATPFFSYVFGFKEPVWNFINYIGFYLTSGDYAIFIKGIAIITIFFSCYSLFLFWKKTNTDPLTLVASLALIAFFSEYISNLNNITRQSFALSIVVYALTIKITKQKTLWFLLLSACFIHTFSFVYLILFLIKPLHRKLDGANLKRFLYAIGGLAIVFMLLPFIGKMVSGISFLAYGFQRLEKNTSGALDDTVFNMGPLYITAAVLIAICSYMIWTTRKKVFNFYTNVLLVLMAVCVMLASTSEGLVSRLYISRMYLLPFVLPYVMRDKKYIHSLFTWTIVLFFGIRFLIGFDELRGGGFFPPLQSLFGYSIFDFIF</sequence>
<protein>
    <recommendedName>
        <fullName evidence="4">EpsG family protein</fullName>
    </recommendedName>
</protein>
<dbReference type="EMBL" id="RCNR01000066">
    <property type="protein sequence ID" value="MUH38100.1"/>
    <property type="molecule type" value="Genomic_DNA"/>
</dbReference>
<dbReference type="AlphaFoldDB" id="A0A7X2ZX94"/>
<reference evidence="2 3" key="1">
    <citation type="journal article" date="2019" name="Mar. Drugs">
        <title>Comparative Genomics and CAZyme Genome Repertoires of Marine Zobellia amurskyensis KMM 3526(T) and Zobellia laminariae KMM 3676(T).</title>
        <authorList>
            <person name="Chernysheva N."/>
            <person name="Bystritskaya E."/>
            <person name="Stenkova A."/>
            <person name="Golovkin I."/>
            <person name="Nedashkovskaya O."/>
            <person name="Isaeva M."/>
        </authorList>
    </citation>
    <scope>NUCLEOTIDE SEQUENCE [LARGE SCALE GENOMIC DNA]</scope>
    <source>
        <strain evidence="2 3">KMM 3526</strain>
    </source>
</reference>
<comment type="caution">
    <text evidence="2">The sequence shown here is derived from an EMBL/GenBank/DDBJ whole genome shotgun (WGS) entry which is preliminary data.</text>
</comment>
<feature type="transmembrane region" description="Helical" evidence="1">
    <location>
        <begin position="258"/>
        <end position="276"/>
    </location>
</feature>
<proteinExistence type="predicted"/>
<evidence type="ECO:0000313" key="3">
    <source>
        <dbReference type="Proteomes" id="UP000540519"/>
    </source>
</evidence>
<feature type="transmembrane region" description="Helical" evidence="1">
    <location>
        <begin position="53"/>
        <end position="73"/>
    </location>
</feature>
<feature type="transmembrane region" description="Helical" evidence="1">
    <location>
        <begin position="208"/>
        <end position="237"/>
    </location>
</feature>
<feature type="transmembrane region" description="Helical" evidence="1">
    <location>
        <begin position="332"/>
        <end position="351"/>
    </location>
</feature>
<feature type="transmembrane region" description="Helical" evidence="1">
    <location>
        <begin position="24"/>
        <end position="41"/>
    </location>
</feature>
<evidence type="ECO:0000313" key="2">
    <source>
        <dbReference type="EMBL" id="MUH38100.1"/>
    </source>
</evidence>
<keyword evidence="1" id="KW-1133">Transmembrane helix</keyword>
<evidence type="ECO:0008006" key="4">
    <source>
        <dbReference type="Google" id="ProtNLM"/>
    </source>
</evidence>
<dbReference type="Pfam" id="PF14897">
    <property type="entry name" value="EpsG"/>
    <property type="match status" value="1"/>
</dbReference>
<dbReference type="OrthoDB" id="9991914at2"/>
<name>A0A7X2ZX94_9FLAO</name>
<keyword evidence="1" id="KW-0472">Membrane</keyword>
<feature type="transmembrane region" description="Helical" evidence="1">
    <location>
        <begin position="171"/>
        <end position="193"/>
    </location>
</feature>
<accession>A0A7X2ZX94</accession>
<dbReference type="InterPro" id="IPR049458">
    <property type="entry name" value="EpsG-like"/>
</dbReference>
<keyword evidence="3" id="KW-1185">Reference proteome</keyword>
<organism evidence="2 3">
    <name type="scientific">Zobellia amurskyensis</name>
    <dbReference type="NCBI Taxonomy" id="248905"/>
    <lineage>
        <taxon>Bacteria</taxon>
        <taxon>Pseudomonadati</taxon>
        <taxon>Bacteroidota</taxon>
        <taxon>Flavobacteriia</taxon>
        <taxon>Flavobacteriales</taxon>
        <taxon>Flavobacteriaceae</taxon>
        <taxon>Zobellia</taxon>
    </lineage>
</organism>
<feature type="transmembrane region" description="Helical" evidence="1">
    <location>
        <begin position="123"/>
        <end position="140"/>
    </location>
</feature>
<feature type="transmembrane region" description="Helical" evidence="1">
    <location>
        <begin position="93"/>
        <end position="116"/>
    </location>
</feature>
<evidence type="ECO:0000256" key="1">
    <source>
        <dbReference type="SAM" id="Phobius"/>
    </source>
</evidence>
<keyword evidence="1" id="KW-0812">Transmembrane</keyword>
<dbReference type="Proteomes" id="UP000540519">
    <property type="component" value="Unassembled WGS sequence"/>
</dbReference>